<organism evidence="1 2">
    <name type="scientific">Camellia lanceoleosa</name>
    <dbReference type="NCBI Taxonomy" id="1840588"/>
    <lineage>
        <taxon>Eukaryota</taxon>
        <taxon>Viridiplantae</taxon>
        <taxon>Streptophyta</taxon>
        <taxon>Embryophyta</taxon>
        <taxon>Tracheophyta</taxon>
        <taxon>Spermatophyta</taxon>
        <taxon>Magnoliopsida</taxon>
        <taxon>eudicotyledons</taxon>
        <taxon>Gunneridae</taxon>
        <taxon>Pentapetalae</taxon>
        <taxon>asterids</taxon>
        <taxon>Ericales</taxon>
        <taxon>Theaceae</taxon>
        <taxon>Camellia</taxon>
    </lineage>
</organism>
<evidence type="ECO:0000313" key="1">
    <source>
        <dbReference type="EMBL" id="KAI8016679.1"/>
    </source>
</evidence>
<evidence type="ECO:0000313" key="2">
    <source>
        <dbReference type="Proteomes" id="UP001060215"/>
    </source>
</evidence>
<comment type="caution">
    <text evidence="1">The sequence shown here is derived from an EMBL/GenBank/DDBJ whole genome shotgun (WGS) entry which is preliminary data.</text>
</comment>
<protein>
    <submittedName>
        <fullName evidence="1">Uncharacterized protein</fullName>
    </submittedName>
</protein>
<dbReference type="EMBL" id="CM045761">
    <property type="protein sequence ID" value="KAI8016679.1"/>
    <property type="molecule type" value="Genomic_DNA"/>
</dbReference>
<name>A0ACC0HT32_9ERIC</name>
<accession>A0ACC0HT32</accession>
<proteinExistence type="predicted"/>
<gene>
    <name evidence="1" type="ORF">LOK49_LG05G00383</name>
</gene>
<dbReference type="Proteomes" id="UP001060215">
    <property type="component" value="Chromosome 4"/>
</dbReference>
<keyword evidence="2" id="KW-1185">Reference proteome</keyword>
<reference evidence="1 2" key="1">
    <citation type="journal article" date="2022" name="Plant J.">
        <title>Chromosome-level genome of Camellia lanceoleosa provides a valuable resource for understanding genome evolution and self-incompatibility.</title>
        <authorList>
            <person name="Gong W."/>
            <person name="Xiao S."/>
            <person name="Wang L."/>
            <person name="Liao Z."/>
            <person name="Chang Y."/>
            <person name="Mo W."/>
            <person name="Hu G."/>
            <person name="Li W."/>
            <person name="Zhao G."/>
            <person name="Zhu H."/>
            <person name="Hu X."/>
            <person name="Ji K."/>
            <person name="Xiang X."/>
            <person name="Song Q."/>
            <person name="Yuan D."/>
            <person name="Jin S."/>
            <person name="Zhang L."/>
        </authorList>
    </citation>
    <scope>NUCLEOTIDE SEQUENCE [LARGE SCALE GENOMIC DNA]</scope>
    <source>
        <strain evidence="1">SQ_2022a</strain>
    </source>
</reference>
<sequence length="94" mass="10642">MKPQAHHNILDQNTQDKPYIIEQTNQRTPGNPNKHDQKTPAEPQDLQAASSQIQPRTCKQQTKIFSQQHTCMAESVCCPPSVHQSKQQSRPSPD</sequence>